<dbReference type="PANTHER" id="PTHR11991:SF0">
    <property type="entry name" value="TRANSLATIONALLY-CONTROLLED TUMOR PROTEIN"/>
    <property type="match status" value="1"/>
</dbReference>
<dbReference type="PRINTS" id="PR01653">
    <property type="entry name" value="TCTPROTEIN"/>
</dbReference>
<evidence type="ECO:0000259" key="3">
    <source>
        <dbReference type="PROSITE" id="PS51797"/>
    </source>
</evidence>
<evidence type="ECO:0000256" key="1">
    <source>
        <dbReference type="ARBA" id="ARBA00014759"/>
    </source>
</evidence>
<dbReference type="InterPro" id="IPR011323">
    <property type="entry name" value="Mss4/transl-control_tumour"/>
</dbReference>
<dbReference type="EMBL" id="JH793765">
    <property type="protein sequence ID" value="ELQ34695.1"/>
    <property type="molecule type" value="Genomic_DNA"/>
</dbReference>
<dbReference type="InterPro" id="IPR034737">
    <property type="entry name" value="TCTP"/>
</dbReference>
<evidence type="ECO:0000313" key="4">
    <source>
        <dbReference type="EMBL" id="ELQ34695.1"/>
    </source>
</evidence>
<dbReference type="Proteomes" id="UP000011086">
    <property type="component" value="Unassembled WGS sequence"/>
</dbReference>
<accession>A0AA97NR01</accession>
<dbReference type="GO" id="GO:0005509">
    <property type="term" value="F:calcium ion binding"/>
    <property type="evidence" value="ECO:0007669"/>
    <property type="project" value="TreeGrafter"/>
</dbReference>
<dbReference type="PANTHER" id="PTHR11991">
    <property type="entry name" value="TRANSLATIONALLY CONTROLLED TUMOR PROTEIN-RELATED"/>
    <property type="match status" value="1"/>
</dbReference>
<proteinExistence type="inferred from homology"/>
<dbReference type="AlphaFoldDB" id="A0AA97NR01"/>
<dbReference type="InterPro" id="IPR018103">
    <property type="entry name" value="Translation_control_tumour_CS"/>
</dbReference>
<dbReference type="InterPro" id="IPR018105">
    <property type="entry name" value="Translational_control_tumour_p"/>
</dbReference>
<protein>
    <recommendedName>
        <fullName evidence="1">Translationally-controlled tumor protein homolog</fullName>
    </recommendedName>
</protein>
<dbReference type="InterPro" id="IPR011057">
    <property type="entry name" value="Mss4-like_sf"/>
</dbReference>
<dbReference type="Gene3D" id="2.170.150.10">
    <property type="entry name" value="Metal Binding Protein, Guanine Nucleotide Exchange Factor, Chain A"/>
    <property type="match status" value="1"/>
</dbReference>
<evidence type="ECO:0000256" key="2">
    <source>
        <dbReference type="PROSITE-ProRule" id="PRU01133"/>
    </source>
</evidence>
<dbReference type="SUPFAM" id="SSF51316">
    <property type="entry name" value="Mss4-like"/>
    <property type="match status" value="1"/>
</dbReference>
<dbReference type="GO" id="GO:0005737">
    <property type="term" value="C:cytoplasm"/>
    <property type="evidence" value="ECO:0007669"/>
    <property type="project" value="TreeGrafter"/>
</dbReference>
<gene>
    <name evidence="4" type="ORF">OOU_Y34scaffold00748g14</name>
</gene>
<sequence>MLIFKDIVSGNEMFSDVYDPKLVDDVVYEVDCKMITVDAVNVGADATVPDTGANASAEDAEEALEDGPTKVNDIIYSFRLQSSSFDKKSYLSHLKGFFKAVKEHKKSQGASEEDVKAWEKKAGDYVKNKLLPNFKDFEFYIGEEFNPDGMVALLNYREDGITPFFTFWKDGLTEMKC</sequence>
<name>A0AA97NR01_PYRO3</name>
<dbReference type="Pfam" id="PF00838">
    <property type="entry name" value="TCTP"/>
    <property type="match status" value="1"/>
</dbReference>
<comment type="similarity">
    <text evidence="2">Belongs to the TCTP family.</text>
</comment>
<reference evidence="4" key="1">
    <citation type="journal article" date="2012" name="PLoS Genet.">
        <title>Comparative analysis of the genomes of two field isolates of the rice blast fungus Magnaporthe oryzae.</title>
        <authorList>
            <person name="Xue M."/>
            <person name="Yang J."/>
            <person name="Li Z."/>
            <person name="Hu S."/>
            <person name="Yao N."/>
            <person name="Dean R.A."/>
            <person name="Zhao W."/>
            <person name="Shen M."/>
            <person name="Zhang H."/>
            <person name="Li C."/>
            <person name="Liu L."/>
            <person name="Cao L."/>
            <person name="Xu X."/>
            <person name="Xing Y."/>
            <person name="Hsiang T."/>
            <person name="Zhang Z."/>
            <person name="Xu J.R."/>
            <person name="Peng Y.L."/>
        </authorList>
    </citation>
    <scope>NUCLEOTIDE SEQUENCE</scope>
    <source>
        <strain evidence="4">Y34</strain>
    </source>
</reference>
<dbReference type="PROSITE" id="PS51797">
    <property type="entry name" value="TCTP_3"/>
    <property type="match status" value="1"/>
</dbReference>
<dbReference type="FunFam" id="2.170.150.10:FF:000002">
    <property type="entry name" value="Translationally-controlled tumor protein homolog"/>
    <property type="match status" value="1"/>
</dbReference>
<organism evidence="4">
    <name type="scientific">Pyricularia oryzae (strain Y34)</name>
    <name type="common">Rice blast fungus</name>
    <name type="synonym">Magnaporthe oryzae</name>
    <dbReference type="NCBI Taxonomy" id="1143189"/>
    <lineage>
        <taxon>Eukaryota</taxon>
        <taxon>Fungi</taxon>
        <taxon>Dikarya</taxon>
        <taxon>Ascomycota</taxon>
        <taxon>Pezizomycotina</taxon>
        <taxon>Sordariomycetes</taxon>
        <taxon>Sordariomycetidae</taxon>
        <taxon>Magnaporthales</taxon>
        <taxon>Pyriculariaceae</taxon>
        <taxon>Pyricularia</taxon>
    </lineage>
</organism>
<dbReference type="PROSITE" id="PS01003">
    <property type="entry name" value="TCTP_2"/>
    <property type="match status" value="1"/>
</dbReference>
<feature type="domain" description="TCTP" evidence="3">
    <location>
        <begin position="1"/>
        <end position="177"/>
    </location>
</feature>